<keyword evidence="2" id="KW-1185">Reference proteome</keyword>
<sequence>MGLQLGSGTQAVVINNWKVARDLLDQRGAIYSSRPPFLAAPMVMPPPGDYHLAMLEYGPKWRKERKTMMDFVKESEIEKRYPIDEAESSQLVYELLTEPARFQEHVTRYFGAILITSVYGIRAKDFSDNSHVNRFFDLMADWAVITSPGCIPPVDIFPFLKYVPEFLTPWRGWKQRVQSVGQKQHALYRELAAGVRERMAHGRSRECFMLDLLRRQEKDGYSDTDLEYMGGVLMEGGAETTTNTFETFLLAMAAYPAILKRAQAEVDGFYGSAQMPTRTNEAELPYLTACLLEIFRWRPGIPSGIPHATTQDDTYEGFFIPANTMVILNVEEIDHDSEEFDNPEEFDPTRFLRHATGSRTSLAQSSDGHARRPVWTFGGGRRVCPGQVMAQRSLLLTMAKVVWCFDIEAVSPDELDTSVNGFHGGMTQGPKPFQARFRVRGEDRKRIIEREWEKADAYLKRFE</sequence>
<organism evidence="1 2">
    <name type="scientific">Nemania bipapillata</name>
    <dbReference type="NCBI Taxonomy" id="110536"/>
    <lineage>
        <taxon>Eukaryota</taxon>
        <taxon>Fungi</taxon>
        <taxon>Dikarya</taxon>
        <taxon>Ascomycota</taxon>
        <taxon>Pezizomycotina</taxon>
        <taxon>Sordariomycetes</taxon>
        <taxon>Xylariomycetidae</taxon>
        <taxon>Xylariales</taxon>
        <taxon>Xylariaceae</taxon>
        <taxon>Nemania</taxon>
    </lineage>
</organism>
<proteinExistence type="predicted"/>
<name>A0ACC2J3U8_9PEZI</name>
<protein>
    <submittedName>
        <fullName evidence="1">Uncharacterized protein</fullName>
    </submittedName>
</protein>
<gene>
    <name evidence="1" type="ORF">ONZ43_g1645</name>
</gene>
<evidence type="ECO:0000313" key="2">
    <source>
        <dbReference type="Proteomes" id="UP001153334"/>
    </source>
</evidence>
<reference evidence="1" key="1">
    <citation type="submission" date="2022-11" db="EMBL/GenBank/DDBJ databases">
        <title>Genome Sequence of Nemania bipapillata.</title>
        <authorList>
            <person name="Buettner E."/>
        </authorList>
    </citation>
    <scope>NUCLEOTIDE SEQUENCE</scope>
    <source>
        <strain evidence="1">CP14</strain>
    </source>
</reference>
<accession>A0ACC2J3U8</accession>
<comment type="caution">
    <text evidence="1">The sequence shown here is derived from an EMBL/GenBank/DDBJ whole genome shotgun (WGS) entry which is preliminary data.</text>
</comment>
<dbReference type="EMBL" id="JAPESX010000297">
    <property type="protein sequence ID" value="KAJ8122063.1"/>
    <property type="molecule type" value="Genomic_DNA"/>
</dbReference>
<dbReference type="Proteomes" id="UP001153334">
    <property type="component" value="Unassembled WGS sequence"/>
</dbReference>
<evidence type="ECO:0000313" key="1">
    <source>
        <dbReference type="EMBL" id="KAJ8122063.1"/>
    </source>
</evidence>